<feature type="region of interest" description="Disordered" evidence="1">
    <location>
        <begin position="1"/>
        <end position="36"/>
    </location>
</feature>
<protein>
    <submittedName>
        <fullName evidence="2">Uncharacterized protein</fullName>
    </submittedName>
</protein>
<organism evidence="2 3">
    <name type="scientific">Aureimonas glaciei</name>
    <dbReference type="NCBI Taxonomy" id="1776957"/>
    <lineage>
        <taxon>Bacteria</taxon>
        <taxon>Pseudomonadati</taxon>
        <taxon>Pseudomonadota</taxon>
        <taxon>Alphaproteobacteria</taxon>
        <taxon>Hyphomicrobiales</taxon>
        <taxon>Aurantimonadaceae</taxon>
        <taxon>Aureimonas</taxon>
    </lineage>
</organism>
<keyword evidence="3" id="KW-1185">Reference proteome</keyword>
<proteinExistence type="predicted"/>
<reference evidence="2" key="2">
    <citation type="submission" date="2020-09" db="EMBL/GenBank/DDBJ databases">
        <authorList>
            <person name="Sun Q."/>
            <person name="Zhou Y."/>
        </authorList>
    </citation>
    <scope>NUCLEOTIDE SEQUENCE</scope>
    <source>
        <strain evidence="2">CGMCC 1.15493</strain>
    </source>
</reference>
<sequence>MGVPPVADMKKPAQSGLDEKSAASPDDLGRLTQAETRIRADQCDGVPAYSALKQVQGGGIPDYAAIAASGLRHPENTHGQARPRSPLAPVPRRTDGVGGRSLRHSVRRVVGSIGPAFSPPVTGAEHGRGYSVAANVQNSSSAASSQP</sequence>
<gene>
    <name evidence="2" type="ORF">GCM10011335_35410</name>
</gene>
<accession>A0A917DDX4</accession>
<dbReference type="EMBL" id="BMJJ01000009">
    <property type="protein sequence ID" value="GGD29194.1"/>
    <property type="molecule type" value="Genomic_DNA"/>
</dbReference>
<name>A0A917DDX4_9HYPH</name>
<evidence type="ECO:0000256" key="1">
    <source>
        <dbReference type="SAM" id="MobiDB-lite"/>
    </source>
</evidence>
<dbReference type="AlphaFoldDB" id="A0A917DDX4"/>
<comment type="caution">
    <text evidence="2">The sequence shown here is derived from an EMBL/GenBank/DDBJ whole genome shotgun (WGS) entry which is preliminary data.</text>
</comment>
<feature type="region of interest" description="Disordered" evidence="1">
    <location>
        <begin position="74"/>
        <end position="102"/>
    </location>
</feature>
<evidence type="ECO:0000313" key="2">
    <source>
        <dbReference type="EMBL" id="GGD29194.1"/>
    </source>
</evidence>
<reference evidence="2" key="1">
    <citation type="journal article" date="2014" name="Int. J. Syst. Evol. Microbiol.">
        <title>Complete genome sequence of Corynebacterium casei LMG S-19264T (=DSM 44701T), isolated from a smear-ripened cheese.</title>
        <authorList>
            <consortium name="US DOE Joint Genome Institute (JGI-PGF)"/>
            <person name="Walter F."/>
            <person name="Albersmeier A."/>
            <person name="Kalinowski J."/>
            <person name="Ruckert C."/>
        </authorList>
    </citation>
    <scope>NUCLEOTIDE SEQUENCE</scope>
    <source>
        <strain evidence="2">CGMCC 1.15493</strain>
    </source>
</reference>
<dbReference type="Proteomes" id="UP000613160">
    <property type="component" value="Unassembled WGS sequence"/>
</dbReference>
<evidence type="ECO:0000313" key="3">
    <source>
        <dbReference type="Proteomes" id="UP000613160"/>
    </source>
</evidence>